<dbReference type="AlphaFoldDB" id="A0A1X7PGS6"/>
<name>A0A1X7PGS6_9HYPH</name>
<dbReference type="OrthoDB" id="7584051at2"/>
<dbReference type="RefSeq" id="WP_139832341.1">
    <property type="nucleotide sequence ID" value="NZ_FXBL01000004.1"/>
</dbReference>
<gene>
    <name evidence="1" type="ORF">SAMN02982922_4090</name>
</gene>
<protein>
    <submittedName>
        <fullName evidence="1">Uncharacterized protein</fullName>
    </submittedName>
</protein>
<accession>A0A1X7PGS6</accession>
<proteinExistence type="predicted"/>
<sequence>MDAVAAARTILTPEETFIPIRPLGFETRALKTGVPPIEGDLHFQMPAADTLVLFEFLCREIDERDGANLLEAFVSPAEFWALNNLQCVLEKGDFYSVLRDYQPQLDDARSLIMKRKSP</sequence>
<organism evidence="1 2">
    <name type="scientific">Mesorhizobium australicum</name>
    <dbReference type="NCBI Taxonomy" id="536018"/>
    <lineage>
        <taxon>Bacteria</taxon>
        <taxon>Pseudomonadati</taxon>
        <taxon>Pseudomonadota</taxon>
        <taxon>Alphaproteobacteria</taxon>
        <taxon>Hyphomicrobiales</taxon>
        <taxon>Phyllobacteriaceae</taxon>
        <taxon>Mesorhizobium</taxon>
    </lineage>
</organism>
<reference evidence="1 2" key="1">
    <citation type="submission" date="2017-04" db="EMBL/GenBank/DDBJ databases">
        <authorList>
            <person name="Afonso C.L."/>
            <person name="Miller P.J."/>
            <person name="Scott M.A."/>
            <person name="Spackman E."/>
            <person name="Goraichik I."/>
            <person name="Dimitrov K.M."/>
            <person name="Suarez D.L."/>
            <person name="Swayne D.E."/>
        </authorList>
    </citation>
    <scope>NUCLEOTIDE SEQUENCE [LARGE SCALE GENOMIC DNA]</scope>
    <source>
        <strain evidence="1 2">B5P</strain>
    </source>
</reference>
<dbReference type="Proteomes" id="UP000193083">
    <property type="component" value="Unassembled WGS sequence"/>
</dbReference>
<dbReference type="EMBL" id="FXBL01000004">
    <property type="protein sequence ID" value="SMH50152.1"/>
    <property type="molecule type" value="Genomic_DNA"/>
</dbReference>
<keyword evidence="2" id="KW-1185">Reference proteome</keyword>
<evidence type="ECO:0000313" key="1">
    <source>
        <dbReference type="EMBL" id="SMH50152.1"/>
    </source>
</evidence>
<evidence type="ECO:0000313" key="2">
    <source>
        <dbReference type="Proteomes" id="UP000193083"/>
    </source>
</evidence>